<feature type="domain" description="Flavin reductase like" evidence="2">
    <location>
        <begin position="15"/>
        <end position="161"/>
    </location>
</feature>
<evidence type="ECO:0000313" key="3">
    <source>
        <dbReference type="EMBL" id="VVD97883.1"/>
    </source>
</evidence>
<evidence type="ECO:0000259" key="2">
    <source>
        <dbReference type="SMART" id="SM00903"/>
    </source>
</evidence>
<dbReference type="GO" id="GO:0006208">
    <property type="term" value="P:pyrimidine nucleobase catabolic process"/>
    <property type="evidence" value="ECO:0007669"/>
    <property type="project" value="TreeGrafter"/>
</dbReference>
<dbReference type="InterPro" id="IPR050268">
    <property type="entry name" value="NADH-dep_flavin_reductase"/>
</dbReference>
<proteinExistence type="predicted"/>
<dbReference type="Pfam" id="PF01613">
    <property type="entry name" value="Flavin_Reduct"/>
    <property type="match status" value="1"/>
</dbReference>
<accession>A0A5E4UDV9</accession>
<dbReference type="AlphaFoldDB" id="A0A5E4UDV9"/>
<dbReference type="PANTHER" id="PTHR30466">
    <property type="entry name" value="FLAVIN REDUCTASE"/>
    <property type="match status" value="1"/>
</dbReference>
<protein>
    <submittedName>
        <fullName evidence="3">Flavin reductase</fullName>
    </submittedName>
</protein>
<evidence type="ECO:0000256" key="1">
    <source>
        <dbReference type="ARBA" id="ARBA00023002"/>
    </source>
</evidence>
<dbReference type="Gene3D" id="2.30.110.10">
    <property type="entry name" value="Electron Transport, Fmn-binding Protein, Chain A"/>
    <property type="match status" value="1"/>
</dbReference>
<name>A0A5E4UDV9_9BURK</name>
<dbReference type="SUPFAM" id="SSF50475">
    <property type="entry name" value="FMN-binding split barrel"/>
    <property type="match status" value="1"/>
</dbReference>
<dbReference type="Proteomes" id="UP000382577">
    <property type="component" value="Unassembled WGS sequence"/>
</dbReference>
<dbReference type="SMART" id="SM00903">
    <property type="entry name" value="Flavin_Reduct"/>
    <property type="match status" value="1"/>
</dbReference>
<dbReference type="GO" id="GO:0010181">
    <property type="term" value="F:FMN binding"/>
    <property type="evidence" value="ECO:0007669"/>
    <property type="project" value="InterPro"/>
</dbReference>
<evidence type="ECO:0000313" key="4">
    <source>
        <dbReference type="Proteomes" id="UP000382577"/>
    </source>
</evidence>
<reference evidence="3 4" key="1">
    <citation type="submission" date="2019-08" db="EMBL/GenBank/DDBJ databases">
        <authorList>
            <person name="Peeters C."/>
        </authorList>
    </citation>
    <scope>NUCLEOTIDE SEQUENCE [LARGE SCALE GENOMIC DNA]</scope>
    <source>
        <strain evidence="3 4">LMG 31113</strain>
    </source>
</reference>
<keyword evidence="1" id="KW-0560">Oxidoreductase</keyword>
<organism evidence="3 4">
    <name type="scientific">Pandoraea fibrosis</name>
    <dbReference type="NCBI Taxonomy" id="1891094"/>
    <lineage>
        <taxon>Bacteria</taxon>
        <taxon>Pseudomonadati</taxon>
        <taxon>Pseudomonadota</taxon>
        <taxon>Betaproteobacteria</taxon>
        <taxon>Burkholderiales</taxon>
        <taxon>Burkholderiaceae</taxon>
        <taxon>Pandoraea</taxon>
    </lineage>
</organism>
<dbReference type="InterPro" id="IPR002563">
    <property type="entry name" value="Flavin_Rdtase-like_dom"/>
</dbReference>
<dbReference type="PANTHER" id="PTHR30466:SF1">
    <property type="entry name" value="FMN REDUCTASE (NADH) RUTF"/>
    <property type="match status" value="1"/>
</dbReference>
<dbReference type="EMBL" id="CABPRW010000004">
    <property type="protein sequence ID" value="VVD97883.1"/>
    <property type="molecule type" value="Genomic_DNA"/>
</dbReference>
<dbReference type="InterPro" id="IPR012349">
    <property type="entry name" value="Split_barrel_FMN-bd"/>
</dbReference>
<dbReference type="GO" id="GO:0042602">
    <property type="term" value="F:riboflavin reductase (NADPH) activity"/>
    <property type="evidence" value="ECO:0007669"/>
    <property type="project" value="TreeGrafter"/>
</dbReference>
<sequence>MDRITMDKSIFREAMAGLGAAVNVITTNGPGGLAGCTASAVCAVTDDPPTLLVCINRASRNNAVMRENGRLCVNVLSADQRDIAMQFATKDLSIETRFASGDWDQMETGAPSLRGAVSALDCEVASVTEVGTHTVFFCEVKAARTTDALDGLIYFARGFHRVGLAAQPVAA</sequence>
<gene>
    <name evidence="3" type="ORF">PFI31113_01923</name>
</gene>